<evidence type="ECO:0000259" key="6">
    <source>
        <dbReference type="Pfam" id="PF08220"/>
    </source>
</evidence>
<dbReference type="InterPro" id="IPR036388">
    <property type="entry name" value="WH-like_DNA-bd_sf"/>
</dbReference>
<evidence type="ECO:0000256" key="5">
    <source>
        <dbReference type="SAM" id="Coils"/>
    </source>
</evidence>
<keyword evidence="1" id="KW-0678">Repressor</keyword>
<name>A0A1G2I5L3_9BACT</name>
<keyword evidence="5" id="KW-0175">Coiled coil</keyword>
<evidence type="ECO:0000256" key="2">
    <source>
        <dbReference type="ARBA" id="ARBA00023015"/>
    </source>
</evidence>
<dbReference type="GO" id="GO:0003677">
    <property type="term" value="F:DNA binding"/>
    <property type="evidence" value="ECO:0007669"/>
    <property type="project" value="InterPro"/>
</dbReference>
<dbReference type="GO" id="GO:0003700">
    <property type="term" value="F:DNA-binding transcription factor activity"/>
    <property type="evidence" value="ECO:0007669"/>
    <property type="project" value="InterPro"/>
</dbReference>
<keyword evidence="4" id="KW-0804">Transcription</keyword>
<feature type="domain" description="HTH deoR-type" evidence="6">
    <location>
        <begin position="36"/>
        <end position="63"/>
    </location>
</feature>
<dbReference type="InterPro" id="IPR001034">
    <property type="entry name" value="DeoR_HTH"/>
</dbReference>
<evidence type="ECO:0000313" key="8">
    <source>
        <dbReference type="Proteomes" id="UP000179214"/>
    </source>
</evidence>
<dbReference type="InterPro" id="IPR002571">
    <property type="entry name" value="HrcA"/>
</dbReference>
<evidence type="ECO:0000256" key="4">
    <source>
        <dbReference type="ARBA" id="ARBA00023163"/>
    </source>
</evidence>
<dbReference type="Gene3D" id="1.10.10.10">
    <property type="entry name" value="Winged helix-like DNA-binding domain superfamily/Winged helix DNA-binding domain"/>
    <property type="match status" value="1"/>
</dbReference>
<accession>A0A1G2I5L3</accession>
<dbReference type="Proteomes" id="UP000179214">
    <property type="component" value="Unassembled WGS sequence"/>
</dbReference>
<sequence length="172" mass="19836">MDLTQRQELILNNLIREYLDLAEPISSNLLQKKYSLDVSPATVRNEFQELTNQGYIMQPHTSAGRVPTEKAYKYFVDTIFSNEDSIPYFISHEIEKAQQKVQEELELAKELIQSLSNLSTTLSYTRIESKSFGSAQDKDTIFEMLKIIGPSQSTHNKNVSLIEQILREIEQF</sequence>
<dbReference type="SUPFAM" id="SSF46785">
    <property type="entry name" value="Winged helix' DNA-binding domain"/>
    <property type="match status" value="1"/>
</dbReference>
<dbReference type="PANTHER" id="PTHR34824:SF1">
    <property type="entry name" value="HEAT-INDUCIBLE TRANSCRIPTION REPRESSOR HRCA"/>
    <property type="match status" value="1"/>
</dbReference>
<protein>
    <recommendedName>
        <fullName evidence="6">HTH deoR-type domain-containing protein</fullName>
    </recommendedName>
</protein>
<organism evidence="7 8">
    <name type="scientific">Candidatus Staskawiczbacteria bacterium RIFCSPHIGHO2_12_FULL_38_11</name>
    <dbReference type="NCBI Taxonomy" id="1802209"/>
    <lineage>
        <taxon>Bacteria</taxon>
        <taxon>Candidatus Staskawicziibacteriota</taxon>
    </lineage>
</organism>
<gene>
    <name evidence="7" type="ORF">A3F47_02035</name>
</gene>
<dbReference type="PANTHER" id="PTHR34824">
    <property type="entry name" value="HEAT-INDUCIBLE TRANSCRIPTION REPRESSOR HRCA"/>
    <property type="match status" value="1"/>
</dbReference>
<reference evidence="7 8" key="1">
    <citation type="journal article" date="2016" name="Nat. Commun.">
        <title>Thousands of microbial genomes shed light on interconnected biogeochemical processes in an aquifer system.</title>
        <authorList>
            <person name="Anantharaman K."/>
            <person name="Brown C.T."/>
            <person name="Hug L.A."/>
            <person name="Sharon I."/>
            <person name="Castelle C.J."/>
            <person name="Probst A.J."/>
            <person name="Thomas B.C."/>
            <person name="Singh A."/>
            <person name="Wilkins M.J."/>
            <person name="Karaoz U."/>
            <person name="Brodie E.L."/>
            <person name="Williams K.H."/>
            <person name="Hubbard S.S."/>
            <person name="Banfield J.F."/>
        </authorList>
    </citation>
    <scope>NUCLEOTIDE SEQUENCE [LARGE SCALE GENOMIC DNA]</scope>
</reference>
<dbReference type="Pfam" id="PF08220">
    <property type="entry name" value="HTH_DeoR"/>
    <property type="match status" value="1"/>
</dbReference>
<proteinExistence type="predicted"/>
<evidence type="ECO:0000256" key="1">
    <source>
        <dbReference type="ARBA" id="ARBA00022491"/>
    </source>
</evidence>
<keyword evidence="3" id="KW-0346">Stress response</keyword>
<evidence type="ECO:0000256" key="3">
    <source>
        <dbReference type="ARBA" id="ARBA00023016"/>
    </source>
</evidence>
<comment type="caution">
    <text evidence="7">The sequence shown here is derived from an EMBL/GenBank/DDBJ whole genome shotgun (WGS) entry which is preliminary data.</text>
</comment>
<dbReference type="InterPro" id="IPR036390">
    <property type="entry name" value="WH_DNA-bd_sf"/>
</dbReference>
<dbReference type="GO" id="GO:0045892">
    <property type="term" value="P:negative regulation of DNA-templated transcription"/>
    <property type="evidence" value="ECO:0007669"/>
    <property type="project" value="TreeGrafter"/>
</dbReference>
<dbReference type="AlphaFoldDB" id="A0A1G2I5L3"/>
<feature type="coiled-coil region" evidence="5">
    <location>
        <begin position="91"/>
        <end position="118"/>
    </location>
</feature>
<dbReference type="EMBL" id="MHOV01000027">
    <property type="protein sequence ID" value="OGZ69791.1"/>
    <property type="molecule type" value="Genomic_DNA"/>
</dbReference>
<evidence type="ECO:0000313" key="7">
    <source>
        <dbReference type="EMBL" id="OGZ69791.1"/>
    </source>
</evidence>
<keyword evidence="2" id="KW-0805">Transcription regulation</keyword>